<dbReference type="InterPro" id="IPR000772">
    <property type="entry name" value="Ricin_B_lectin"/>
</dbReference>
<dbReference type="GeneID" id="38782783"/>
<dbReference type="OrthoDB" id="3228793at2759"/>
<dbReference type="EMBL" id="BFAD01000008">
    <property type="protein sequence ID" value="GBE85866.1"/>
    <property type="molecule type" value="Genomic_DNA"/>
</dbReference>
<protein>
    <recommendedName>
        <fullName evidence="2">Ricin B lectin domain-containing protein</fullName>
    </recommendedName>
</protein>
<keyword evidence="4" id="KW-1185">Reference proteome</keyword>
<sequence length="667" mass="72370">MLSTLFIGSIRKRQRRADRSSEPTSQPTPPSSTMGNAPSAPSTPKSKPAQVIRSPTTSSLFIPGAEESRHASVGSQENAPAREVPAYSVHIDLPSIGGAFGDLRAAFAASDARKDDEVTKTQLESKNNRTESVTPRAVSTLEGAVVSEVEPTETASQDDSHSRGDDTILHGLKAGPPSSVTLVHEHEHEHDNHDSGESVHIEENAHSCTADSSKDMPPVYAHYVVDDTPQDHAMQVVHGPHVHDIIESDAKELFHAQYLVHDVVPEDAKKLDHTLDAVLDDVQDDAKEPVPALVQDQTPDVTWEAAPIPMQNDEPTVHVQNDANEPASVHDQDDAKSSSVHIQDDAHEPVPALVDNAHGPVPLVAEDDAQELVPGPVQDLLEDTAERAVESVARDNVEEQALQENLIDVELDPLIHEAGECVPAIVLEQPQEQPHDECARSISQDDCQTPANGGPSAVEIFSSTEPSQYSWTPGTYVLVNARSGTALDLSCGDFRTLTGWPLHGEQNQQWEFVPSGRGYVIRSVCSSPCGMYLTVTDGLYDNVALVASPFPVSWDVQVIEHESAIRIAWPGTDYVMDLADWGCDAPGTKVQLVRHKPREPCQMWRFIPRPASVDVVEKVAQAAMQPILTETVIVSEGTDFVTTTRTTTTTTVTTVTTVTKTARHRVL</sequence>
<feature type="compositionally biased region" description="Basic and acidic residues" evidence="1">
    <location>
        <begin position="158"/>
        <end position="168"/>
    </location>
</feature>
<dbReference type="Gene3D" id="2.80.10.50">
    <property type="match status" value="1"/>
</dbReference>
<dbReference type="AlphaFoldDB" id="A0A401GUJ1"/>
<dbReference type="InterPro" id="IPR035992">
    <property type="entry name" value="Ricin_B-like_lectins"/>
</dbReference>
<feature type="region of interest" description="Disordered" evidence="1">
    <location>
        <begin position="110"/>
        <end position="178"/>
    </location>
</feature>
<evidence type="ECO:0000259" key="2">
    <source>
        <dbReference type="Pfam" id="PF14200"/>
    </source>
</evidence>
<comment type="caution">
    <text evidence="3">The sequence shown here is derived from an EMBL/GenBank/DDBJ whole genome shotgun (WGS) entry which is preliminary data.</text>
</comment>
<dbReference type="InParanoid" id="A0A401GUJ1"/>
<evidence type="ECO:0000313" key="4">
    <source>
        <dbReference type="Proteomes" id="UP000287166"/>
    </source>
</evidence>
<feature type="compositionally biased region" description="Low complexity" evidence="1">
    <location>
        <begin position="31"/>
        <end position="49"/>
    </location>
</feature>
<feature type="domain" description="Ricin B lectin" evidence="2">
    <location>
        <begin position="471"/>
        <end position="537"/>
    </location>
</feature>
<name>A0A401GUJ1_9APHY</name>
<gene>
    <name evidence="3" type="ORF">SCP_0803880</name>
</gene>
<proteinExistence type="predicted"/>
<dbReference type="RefSeq" id="XP_027616779.1">
    <property type="nucleotide sequence ID" value="XM_027760978.1"/>
</dbReference>
<accession>A0A401GUJ1</accession>
<evidence type="ECO:0000256" key="1">
    <source>
        <dbReference type="SAM" id="MobiDB-lite"/>
    </source>
</evidence>
<dbReference type="SUPFAM" id="SSF50370">
    <property type="entry name" value="Ricin B-like lectins"/>
    <property type="match status" value="1"/>
</dbReference>
<feature type="region of interest" description="Disordered" evidence="1">
    <location>
        <begin position="1"/>
        <end position="81"/>
    </location>
</feature>
<dbReference type="Proteomes" id="UP000287166">
    <property type="component" value="Unassembled WGS sequence"/>
</dbReference>
<dbReference type="Pfam" id="PF14200">
    <property type="entry name" value="RicinB_lectin_2"/>
    <property type="match status" value="1"/>
</dbReference>
<dbReference type="CDD" id="cd23422">
    <property type="entry name" value="beta-trefoil_Ricin_MPL_CNL"/>
    <property type="match status" value="1"/>
</dbReference>
<feature type="compositionally biased region" description="Polar residues" evidence="1">
    <location>
        <begin position="120"/>
        <end position="133"/>
    </location>
</feature>
<organism evidence="3 4">
    <name type="scientific">Sparassis crispa</name>
    <dbReference type="NCBI Taxonomy" id="139825"/>
    <lineage>
        <taxon>Eukaryota</taxon>
        <taxon>Fungi</taxon>
        <taxon>Dikarya</taxon>
        <taxon>Basidiomycota</taxon>
        <taxon>Agaricomycotina</taxon>
        <taxon>Agaricomycetes</taxon>
        <taxon>Polyporales</taxon>
        <taxon>Sparassidaceae</taxon>
        <taxon>Sparassis</taxon>
    </lineage>
</organism>
<reference evidence="3 4" key="1">
    <citation type="journal article" date="2018" name="Sci. Rep.">
        <title>Genome sequence of the cauliflower mushroom Sparassis crispa (Hanabiratake) and its association with beneficial usage.</title>
        <authorList>
            <person name="Kiyama R."/>
            <person name="Furutani Y."/>
            <person name="Kawaguchi K."/>
            <person name="Nakanishi T."/>
        </authorList>
    </citation>
    <scope>NUCLEOTIDE SEQUENCE [LARGE SCALE GENOMIC DNA]</scope>
</reference>
<evidence type="ECO:0000313" key="3">
    <source>
        <dbReference type="EMBL" id="GBE85866.1"/>
    </source>
</evidence>